<accession>A0ABU9DCK7</accession>
<dbReference type="RefSeq" id="WP_341371637.1">
    <property type="nucleotide sequence ID" value="NZ_JBBPCO010000013.1"/>
</dbReference>
<keyword evidence="6" id="KW-0282">Flagellum</keyword>
<comment type="function">
    <text evidence="1 5">Assembles around the rod to form the L-ring and probably protects the motor/basal body from shearing forces during rotation.</text>
</comment>
<dbReference type="PRINTS" id="PR01010">
    <property type="entry name" value="FLGPRINGFLGI"/>
</dbReference>
<evidence type="ECO:0000256" key="3">
    <source>
        <dbReference type="ARBA" id="ARBA00022729"/>
    </source>
</evidence>
<dbReference type="EMBL" id="JBBPCO010000013">
    <property type="protein sequence ID" value="MEK8090582.1"/>
    <property type="molecule type" value="Genomic_DNA"/>
</dbReference>
<sequence precursor="true">MYSRISLFFSCLLLAGLLPGIAQAERIKDIASIQGVRTNQLIGYGLVVGLDGTGDQTTQTPFTVQSIRNMLMQMGVNLPPVNLQLKNVAAVMVTTSLPAFARPGQSIDVTVSSLGNASSLRGGTLLMTPLKGVNGQVYAMAQGSLIVGGYGASGQGASVKVNSLGTARIPNGATVEQSVPTELGQGQMLNLSLNAPDFTTASRLAQAVNANFGPNTAQPLSAAQVEVRAPVTPGERVNFIAALENLTLESAIPVAKVVIDARSGTVVLGQNVRLRPAAVAHGNLSVTISENPQVSQPGAFSNGQTVVTPNTQIETREEKGRLMLFSAGVTLEQVVRALNAVGATPTDLVAILQSLKLAGALQAELEVV</sequence>
<evidence type="ECO:0000256" key="1">
    <source>
        <dbReference type="ARBA" id="ARBA00002591"/>
    </source>
</evidence>
<comment type="similarity">
    <text evidence="5">Belongs to the FlgI family.</text>
</comment>
<dbReference type="InterPro" id="IPR001782">
    <property type="entry name" value="Flag_FlgI"/>
</dbReference>
<evidence type="ECO:0000313" key="7">
    <source>
        <dbReference type="Proteomes" id="UP001446205"/>
    </source>
</evidence>
<feature type="chain" id="PRO_5044909207" description="Flagellar P-ring protein" evidence="5">
    <location>
        <begin position="25"/>
        <end position="368"/>
    </location>
</feature>
<protein>
    <recommendedName>
        <fullName evidence="5">Flagellar P-ring protein</fullName>
    </recommendedName>
    <alternativeName>
        <fullName evidence="5">Basal body P-ring protein</fullName>
    </alternativeName>
</protein>
<name>A0ABU9DCK7_9PROT</name>
<reference evidence="6 7" key="1">
    <citation type="submission" date="2024-04" db="EMBL/GenBank/DDBJ databases">
        <authorList>
            <person name="Abashina T."/>
            <person name="Shaikin A."/>
        </authorList>
    </citation>
    <scope>NUCLEOTIDE SEQUENCE [LARGE SCALE GENOMIC DNA]</scope>
    <source>
        <strain evidence="6 7">AAFK</strain>
    </source>
</reference>
<feature type="signal peptide" evidence="5">
    <location>
        <begin position="1"/>
        <end position="24"/>
    </location>
</feature>
<evidence type="ECO:0000256" key="4">
    <source>
        <dbReference type="ARBA" id="ARBA00023143"/>
    </source>
</evidence>
<dbReference type="NCBIfam" id="NF003676">
    <property type="entry name" value="PRK05303.1"/>
    <property type="match status" value="1"/>
</dbReference>
<proteinExistence type="inferred from homology"/>
<keyword evidence="7" id="KW-1185">Reference proteome</keyword>
<keyword evidence="6" id="KW-0966">Cell projection</keyword>
<organism evidence="6 7">
    <name type="scientific">Thermithiobacillus plumbiphilus</name>
    <dbReference type="NCBI Taxonomy" id="1729899"/>
    <lineage>
        <taxon>Bacteria</taxon>
        <taxon>Pseudomonadati</taxon>
        <taxon>Pseudomonadota</taxon>
        <taxon>Acidithiobacillia</taxon>
        <taxon>Acidithiobacillales</taxon>
        <taxon>Thermithiobacillaceae</taxon>
        <taxon>Thermithiobacillus</taxon>
    </lineage>
</organism>
<evidence type="ECO:0000313" key="6">
    <source>
        <dbReference type="EMBL" id="MEK8090582.1"/>
    </source>
</evidence>
<evidence type="ECO:0000256" key="2">
    <source>
        <dbReference type="ARBA" id="ARBA00004117"/>
    </source>
</evidence>
<comment type="caution">
    <text evidence="6">The sequence shown here is derived from an EMBL/GenBank/DDBJ whole genome shotgun (WGS) entry which is preliminary data.</text>
</comment>
<keyword evidence="3 5" id="KW-0732">Signal</keyword>
<dbReference type="PANTHER" id="PTHR30381">
    <property type="entry name" value="FLAGELLAR P-RING PERIPLASMIC PROTEIN FLGI"/>
    <property type="match status" value="1"/>
</dbReference>
<comment type="subcellular location">
    <subcellularLocation>
        <location evidence="2 5">Bacterial flagellum basal body</location>
    </subcellularLocation>
</comment>
<keyword evidence="6" id="KW-0969">Cilium</keyword>
<dbReference type="PANTHER" id="PTHR30381:SF0">
    <property type="entry name" value="FLAGELLAR P-RING PROTEIN"/>
    <property type="match status" value="1"/>
</dbReference>
<keyword evidence="4 5" id="KW-0975">Bacterial flagellum</keyword>
<gene>
    <name evidence="5" type="primary">flgI</name>
    <name evidence="6" type="ORF">WOB96_12535</name>
</gene>
<dbReference type="Pfam" id="PF02119">
    <property type="entry name" value="FlgI"/>
    <property type="match status" value="1"/>
</dbReference>
<dbReference type="HAMAP" id="MF_00416">
    <property type="entry name" value="FlgI"/>
    <property type="match status" value="1"/>
</dbReference>
<comment type="subunit">
    <text evidence="5">The basal body constitutes a major portion of the flagellar organelle and consists of four rings (L,P,S, and M) mounted on a central rod.</text>
</comment>
<evidence type="ECO:0000256" key="5">
    <source>
        <dbReference type="HAMAP-Rule" id="MF_00416"/>
    </source>
</evidence>
<dbReference type="Proteomes" id="UP001446205">
    <property type="component" value="Unassembled WGS sequence"/>
</dbReference>